<name>A0A7S0W5W3_9CRYP</name>
<dbReference type="Pfam" id="PF13516">
    <property type="entry name" value="LRR_6"/>
    <property type="match status" value="9"/>
</dbReference>
<proteinExistence type="predicted"/>
<dbReference type="InterPro" id="IPR032675">
    <property type="entry name" value="LRR_dom_sf"/>
</dbReference>
<dbReference type="GO" id="GO:0005829">
    <property type="term" value="C:cytosol"/>
    <property type="evidence" value="ECO:0007669"/>
    <property type="project" value="TreeGrafter"/>
</dbReference>
<dbReference type="GO" id="GO:0005634">
    <property type="term" value="C:nucleus"/>
    <property type="evidence" value="ECO:0007669"/>
    <property type="project" value="TreeGrafter"/>
</dbReference>
<dbReference type="GO" id="GO:0031267">
    <property type="term" value="F:small GTPase binding"/>
    <property type="evidence" value="ECO:0007669"/>
    <property type="project" value="TreeGrafter"/>
</dbReference>
<feature type="coiled-coil region" evidence="4">
    <location>
        <begin position="464"/>
        <end position="533"/>
    </location>
</feature>
<evidence type="ECO:0000256" key="4">
    <source>
        <dbReference type="SAM" id="Coils"/>
    </source>
</evidence>
<accession>A0A7S0W5W3</accession>
<protein>
    <submittedName>
        <fullName evidence="5">Uncharacterized protein</fullName>
    </submittedName>
</protein>
<keyword evidence="1" id="KW-0343">GTPase activation</keyword>
<dbReference type="PANTHER" id="PTHR24113">
    <property type="entry name" value="RAN GTPASE-ACTIVATING PROTEIN 1"/>
    <property type="match status" value="1"/>
</dbReference>
<keyword evidence="3" id="KW-0677">Repeat</keyword>
<gene>
    <name evidence="5" type="ORF">HTEP1355_LOCUS19333</name>
</gene>
<organism evidence="5">
    <name type="scientific">Hemiselmis tepida</name>
    <dbReference type="NCBI Taxonomy" id="464990"/>
    <lineage>
        <taxon>Eukaryota</taxon>
        <taxon>Cryptophyceae</taxon>
        <taxon>Cryptomonadales</taxon>
        <taxon>Hemiselmidaceae</taxon>
        <taxon>Hemiselmis</taxon>
    </lineage>
</organism>
<dbReference type="Gene3D" id="3.80.10.10">
    <property type="entry name" value="Ribonuclease Inhibitor"/>
    <property type="match status" value="3"/>
</dbReference>
<dbReference type="GO" id="GO:0005096">
    <property type="term" value="F:GTPase activator activity"/>
    <property type="evidence" value="ECO:0007669"/>
    <property type="project" value="UniProtKB-KW"/>
</dbReference>
<dbReference type="GO" id="GO:0006913">
    <property type="term" value="P:nucleocytoplasmic transport"/>
    <property type="evidence" value="ECO:0007669"/>
    <property type="project" value="TreeGrafter"/>
</dbReference>
<evidence type="ECO:0000256" key="3">
    <source>
        <dbReference type="ARBA" id="ARBA00022737"/>
    </source>
</evidence>
<dbReference type="InterPro" id="IPR027038">
    <property type="entry name" value="RanGap"/>
</dbReference>
<dbReference type="AlphaFoldDB" id="A0A7S0W5W3"/>
<reference evidence="5" key="1">
    <citation type="submission" date="2021-01" db="EMBL/GenBank/DDBJ databases">
        <authorList>
            <person name="Corre E."/>
            <person name="Pelletier E."/>
            <person name="Niang G."/>
            <person name="Scheremetjew M."/>
            <person name="Finn R."/>
            <person name="Kale V."/>
            <person name="Holt S."/>
            <person name="Cochrane G."/>
            <person name="Meng A."/>
            <person name="Brown T."/>
            <person name="Cohen L."/>
        </authorList>
    </citation>
    <scope>NUCLEOTIDE SEQUENCE</scope>
    <source>
        <strain evidence="5">CCMP443</strain>
    </source>
</reference>
<dbReference type="SUPFAM" id="SSF52047">
    <property type="entry name" value="RNI-like"/>
    <property type="match status" value="1"/>
</dbReference>
<dbReference type="GO" id="GO:0048471">
    <property type="term" value="C:perinuclear region of cytoplasm"/>
    <property type="evidence" value="ECO:0007669"/>
    <property type="project" value="TreeGrafter"/>
</dbReference>
<evidence type="ECO:0000256" key="1">
    <source>
        <dbReference type="ARBA" id="ARBA00022468"/>
    </source>
</evidence>
<dbReference type="EMBL" id="HBFN01033412">
    <property type="protein sequence ID" value="CAD8805654.1"/>
    <property type="molecule type" value="Transcribed_RNA"/>
</dbReference>
<keyword evidence="4" id="KW-0175">Coiled coil</keyword>
<keyword evidence="2" id="KW-0433">Leucine-rich repeat</keyword>
<dbReference type="SMART" id="SM00368">
    <property type="entry name" value="LRR_RI"/>
    <property type="match status" value="11"/>
</dbReference>
<feature type="coiled-coil region" evidence="4">
    <location>
        <begin position="379"/>
        <end position="431"/>
    </location>
</feature>
<evidence type="ECO:0000256" key="2">
    <source>
        <dbReference type="ARBA" id="ARBA00022614"/>
    </source>
</evidence>
<dbReference type="InterPro" id="IPR001611">
    <property type="entry name" value="Leu-rich_rpt"/>
</dbReference>
<dbReference type="PANTHER" id="PTHR24113:SF12">
    <property type="entry name" value="RAN GTPASE-ACTIVATING PROTEIN 1"/>
    <property type="match status" value="1"/>
</dbReference>
<evidence type="ECO:0000313" key="5">
    <source>
        <dbReference type="EMBL" id="CAD8805654.1"/>
    </source>
</evidence>
<sequence>MLKQDTALSALDLKSNDIGVEGGAALFNALKSNITLTELDLGILSGGNRNRVGSKVAGVMKDMLSCNSALTSLSLYGNGLGVEGSAEFASGLEQNTVLKSLDLGLNGLKDDGTWTLAGALERAALETLNLANNGIGTKGVKRMAQVLSSGKLLLQSLDLSSNKVSDKAASLLGDALAHNSLLQTLHLDRNEITQEACIALSHGMLSRSLSVLTLSVNGIRDGGAGALAKVLRRNTALTRLDLASNQIGDVGATQVANMLIHNSGINTLSLADNTVGDAGGVLLSNALLQNETLRSLNLRGNQLHDVTGSAMVAGLRGNTGLTELDVSWNDINYSNFRSIEKLIQEHAAAYRQGAVPRLKKELQRLKKEEPKLAIREAELAEVSEERDGYLAECRKLQSDYDRTLVEEAQKLEECEAAKAEAKAEYEQRSAEHKVVKEKFEALEKGKGKELAEQQKKTDRGAVDLGRMTSEIESLEQEIAKVLDEQAEEEAQHELQVAELRQQCEEQEKILIELRQKQAELDALREEATIAAEAAAEAASKGRNQIFV</sequence>